<dbReference type="InterPro" id="IPR029058">
    <property type="entry name" value="AB_hydrolase_fold"/>
</dbReference>
<dbReference type="Pfam" id="PF00135">
    <property type="entry name" value="COesterase"/>
    <property type="match status" value="2"/>
</dbReference>
<dbReference type="SUPFAM" id="SSF53474">
    <property type="entry name" value="alpha/beta-Hydrolases"/>
    <property type="match status" value="2"/>
</dbReference>
<evidence type="ECO:0000256" key="4">
    <source>
        <dbReference type="ARBA" id="ARBA00023180"/>
    </source>
</evidence>
<evidence type="ECO:0000256" key="3">
    <source>
        <dbReference type="ARBA" id="ARBA00022801"/>
    </source>
</evidence>
<dbReference type="InterPro" id="IPR002018">
    <property type="entry name" value="CarbesteraseB"/>
</dbReference>
<evidence type="ECO:0000256" key="1">
    <source>
        <dbReference type="ARBA" id="ARBA00005964"/>
    </source>
</evidence>
<keyword evidence="2" id="KW-0719">Serine esterase</keyword>
<dbReference type="PANTHER" id="PTHR43142">
    <property type="entry name" value="CARBOXYLIC ESTER HYDROLASE"/>
    <property type="match status" value="1"/>
</dbReference>
<name>A0ABN8I377_9NEOP</name>
<feature type="domain" description="Carboxylesterase type B" evidence="5">
    <location>
        <begin position="157"/>
        <end position="218"/>
    </location>
</feature>
<evidence type="ECO:0000259" key="5">
    <source>
        <dbReference type="Pfam" id="PF00135"/>
    </source>
</evidence>
<reference evidence="6" key="1">
    <citation type="submission" date="2022-03" db="EMBL/GenBank/DDBJ databases">
        <authorList>
            <person name="Martin H S."/>
        </authorList>
    </citation>
    <scope>NUCLEOTIDE SEQUENCE</scope>
</reference>
<keyword evidence="7" id="KW-1185">Reference proteome</keyword>
<gene>
    <name evidence="6" type="ORF">IPOD504_LOCUS5922</name>
</gene>
<sequence length="230" mass="26100">MTHVRVNEGVLEGELVNNEIGGQFYSFKGIPYAEAPVGDLRFKAPRPPKPWKGVRSAKEFGPICLQYDMFVNKICDGSEDCLYLNIYSPNIKPKNPLAVMVWIHGGGYISGSGNDDFYGPEFLVRHGVILVTLNYRLEVLGFLCLDSEDVPDINSKAYNMINIVTKMWTDFAKSGNPTPDFNSDEKWIAYTTENKAFLEIGERLVAQSAPEKEDMLFWETLLKEYEQYLC</sequence>
<evidence type="ECO:0000256" key="2">
    <source>
        <dbReference type="ARBA" id="ARBA00022487"/>
    </source>
</evidence>
<dbReference type="Gene3D" id="3.40.50.1820">
    <property type="entry name" value="alpha/beta hydrolase"/>
    <property type="match status" value="2"/>
</dbReference>
<organism evidence="6 7">
    <name type="scientific">Iphiclides podalirius</name>
    <name type="common">scarce swallowtail</name>
    <dbReference type="NCBI Taxonomy" id="110791"/>
    <lineage>
        <taxon>Eukaryota</taxon>
        <taxon>Metazoa</taxon>
        <taxon>Ecdysozoa</taxon>
        <taxon>Arthropoda</taxon>
        <taxon>Hexapoda</taxon>
        <taxon>Insecta</taxon>
        <taxon>Pterygota</taxon>
        <taxon>Neoptera</taxon>
        <taxon>Endopterygota</taxon>
        <taxon>Lepidoptera</taxon>
        <taxon>Glossata</taxon>
        <taxon>Ditrysia</taxon>
        <taxon>Papilionoidea</taxon>
        <taxon>Papilionidae</taxon>
        <taxon>Papilioninae</taxon>
        <taxon>Iphiclides</taxon>
    </lineage>
</organism>
<feature type="non-terminal residue" evidence="6">
    <location>
        <position position="230"/>
    </location>
</feature>
<accession>A0ABN8I377</accession>
<comment type="similarity">
    <text evidence="1">Belongs to the type-B carboxylesterase/lipase family.</text>
</comment>
<evidence type="ECO:0000313" key="6">
    <source>
        <dbReference type="EMBL" id="CAH2047754.1"/>
    </source>
</evidence>
<keyword evidence="3" id="KW-0378">Hydrolase</keyword>
<evidence type="ECO:0000313" key="7">
    <source>
        <dbReference type="Proteomes" id="UP000837857"/>
    </source>
</evidence>
<dbReference type="EMBL" id="OW152829">
    <property type="protein sequence ID" value="CAH2047754.1"/>
    <property type="molecule type" value="Genomic_DNA"/>
</dbReference>
<dbReference type="Proteomes" id="UP000837857">
    <property type="component" value="Chromosome 17"/>
</dbReference>
<protein>
    <recommendedName>
        <fullName evidence="5">Carboxylesterase type B domain-containing protein</fullName>
    </recommendedName>
</protein>
<dbReference type="PROSITE" id="PS00941">
    <property type="entry name" value="CARBOXYLESTERASE_B_2"/>
    <property type="match status" value="1"/>
</dbReference>
<dbReference type="InterPro" id="IPR019819">
    <property type="entry name" value="Carboxylesterase_B_CS"/>
</dbReference>
<dbReference type="PANTHER" id="PTHR43142:SF1">
    <property type="entry name" value="CARBOXYLIC ESTER HYDROLASE"/>
    <property type="match status" value="1"/>
</dbReference>
<keyword evidence="4" id="KW-0325">Glycoprotein</keyword>
<proteinExistence type="inferred from homology"/>
<feature type="domain" description="Carboxylesterase type B" evidence="5">
    <location>
        <begin position="3"/>
        <end position="151"/>
    </location>
</feature>